<protein>
    <submittedName>
        <fullName evidence="5">Uncharacterized protein</fullName>
    </submittedName>
</protein>
<dbReference type="InterPro" id="IPR038718">
    <property type="entry name" value="SNF2-like_sf"/>
</dbReference>
<evidence type="ECO:0000259" key="3">
    <source>
        <dbReference type="PROSITE" id="PS51192"/>
    </source>
</evidence>
<dbReference type="CDD" id="cd18793">
    <property type="entry name" value="SF2_C_SNF"/>
    <property type="match status" value="1"/>
</dbReference>
<gene>
    <name evidence="5" type="ORF">niasHT_004725</name>
</gene>
<dbReference type="PANTHER" id="PTHR36498">
    <property type="entry name" value="TATA-BINDING PROTEIN-ASSOCIATED FACTOR 172"/>
    <property type="match status" value="1"/>
</dbReference>
<feature type="region of interest" description="Disordered" evidence="2">
    <location>
        <begin position="1218"/>
        <end position="1238"/>
    </location>
</feature>
<dbReference type="InterPro" id="IPR049730">
    <property type="entry name" value="SNF2/RAD54-like_C"/>
</dbReference>
<feature type="domain" description="Helicase C-terminal" evidence="4">
    <location>
        <begin position="1244"/>
        <end position="1403"/>
    </location>
</feature>
<dbReference type="Pfam" id="PF00271">
    <property type="entry name" value="Helicase_C"/>
    <property type="match status" value="1"/>
</dbReference>
<dbReference type="InterPro" id="IPR000330">
    <property type="entry name" value="SNF2_N"/>
</dbReference>
<dbReference type="GO" id="GO:0016787">
    <property type="term" value="F:hydrolase activity"/>
    <property type="evidence" value="ECO:0007669"/>
    <property type="project" value="UniProtKB-KW"/>
</dbReference>
<sequence>MFSNWQCRQTALLVLKYHFAVSEFNLDAERTLFDDAIHSLAKDPFDEVISSATQSLCSLFSNPNVDERTTKRSLIDRVMQSAWALMDCPSRMTQFREGVDSVLVDLLRLVAFWLRVSPSAPLQLTDVRLRLVVSLLDCSQHSPTRATRALECICGALKQRKKGSHNDGKGDESAVGNITAEMTDWSGQTLFFLLQQLYRCLLFTPPSAPSAILTQCQQTLDALLAIVDESTHRPNSQTKPEGEEDESAIFFRLLGHSIGVWLCCLVYDHRFTEIDVFLHHVNGPNSSRDSPREILCGDEMRFLNATQCDEVLVERKALAARFLAPLFHALFNLRQSDSSDEHSENRQTLSTNVHLLFVPYLRSNSLYQKFGAALVVNAWAVYQHKKNEGQNSDECAANSPLAPNGKAQTPPPHILLQEIANSLNVASTSTKLYDEVSQMVTSLSTECNEFQQYCVRKGVPNEALLSLTHANSMEDAILATFLNCEQRLSRADDRQALSARHKIIVEQIGRTKLAIRTYTNRVTALFASALFHFASNGTVPLPAQLTPLVKPLMDALESEISRSLAASLLAPAFVALLRSTARREPCPHAKVLRQLCLGLAQCGELAASDQQNRVLSLEHLESEEQKQQQQSAQGNFSLSSDATKARNCELILRHITAVFGDGIEQNCAELVHGPICSLKALREMPTDGQMGDKETEVILLQMDVLRVIFPALRSSALRRRIIRERIAPHIQNCFVLLSSMNPAVRFRVSRFLSEFASAELCPILKLCYHRFSDFISGPLSNSNFARCGVLITLLPLENRSSHFLAELADPSDGNSQLANAYAGSFSLVDVLCAPSNLPRIGVDQIPWLNTELRHYQLEGITWLSFLHRFGLNGILADDMGLGKTLQVLSLLAWDFGKKQQNGDLSAPSLSVFSSSLIVCPRTLIDHWCNEWHSHFPFANVKIYKLSQFKAIAAAELQKSAFVLVVSYEELKSNRLSTVTSDGHRWNYLVLDEGHCIRNPNSQLFDFCCSVRAAHRLILSGTPVQNSPADLWALFHFLMPGYLSTRAVFQAKFMRHILACRNARATEQQCKDGEQALQLLHRQCLPFVMRRLKTDVLTELPEKIVQDQQCELSDLQKALYQLVVDNCAVGQQPNSSDRNRWFSPLQALHMLRKIVDHPSLINANLIDQICAGNSEAAAMEKRQQIMEEMKNLSVDQSGKMVAFRDLLIQCQIGDRTMAMGGDAEDSANGQKKASSASFAAPPPVAPPLLFPSVSGGAHRALVFCQWRATLELIIHFLDRGAFGADISWLRLDSTVPAKDRQRVVDRFNTDPSIDLLLLTTHIGGVGLNLTGADVVIFVDHDWNPFRDLQAIDRAHRLGQKRTVNVYRLITRGTVEEKVMRLQRFKSDTANALVGADNRSLAGMATDELLELFSLGDGADDSAGKRRREQPKSKRPRMDADEAMAAAGQWALEELWTVAGDEDDEKTEQYIQTHSIDAFLHATTEKTKEKRVKREHL</sequence>
<dbReference type="PROSITE" id="PS51194">
    <property type="entry name" value="HELICASE_CTER"/>
    <property type="match status" value="1"/>
</dbReference>
<name>A0ABD2M9J8_9BILA</name>
<dbReference type="SMART" id="SM00490">
    <property type="entry name" value="HELICc"/>
    <property type="match status" value="1"/>
</dbReference>
<evidence type="ECO:0000313" key="6">
    <source>
        <dbReference type="Proteomes" id="UP001620626"/>
    </source>
</evidence>
<dbReference type="InterPro" id="IPR022707">
    <property type="entry name" value="Mot1_central_dom"/>
</dbReference>
<dbReference type="Pfam" id="PF00176">
    <property type="entry name" value="SNF2-rel_dom"/>
    <property type="match status" value="1"/>
</dbReference>
<dbReference type="InterPro" id="IPR001650">
    <property type="entry name" value="Helicase_C-like"/>
</dbReference>
<dbReference type="SUPFAM" id="SSF52540">
    <property type="entry name" value="P-loop containing nucleoside triphosphate hydrolases"/>
    <property type="match status" value="2"/>
</dbReference>
<feature type="domain" description="Helicase ATP-binding" evidence="3">
    <location>
        <begin position="864"/>
        <end position="1040"/>
    </location>
</feature>
<reference evidence="5 6" key="1">
    <citation type="submission" date="2024-10" db="EMBL/GenBank/DDBJ databases">
        <authorList>
            <person name="Kim D."/>
        </authorList>
    </citation>
    <scope>NUCLEOTIDE SEQUENCE [LARGE SCALE GENOMIC DNA]</scope>
    <source>
        <strain evidence="5">BH-2024</strain>
    </source>
</reference>
<organism evidence="5 6">
    <name type="scientific">Heterodera trifolii</name>
    <dbReference type="NCBI Taxonomy" id="157864"/>
    <lineage>
        <taxon>Eukaryota</taxon>
        <taxon>Metazoa</taxon>
        <taxon>Ecdysozoa</taxon>
        <taxon>Nematoda</taxon>
        <taxon>Chromadorea</taxon>
        <taxon>Rhabditida</taxon>
        <taxon>Tylenchina</taxon>
        <taxon>Tylenchomorpha</taxon>
        <taxon>Tylenchoidea</taxon>
        <taxon>Heteroderidae</taxon>
        <taxon>Heteroderinae</taxon>
        <taxon>Heterodera</taxon>
    </lineage>
</organism>
<evidence type="ECO:0000256" key="1">
    <source>
        <dbReference type="ARBA" id="ARBA00022801"/>
    </source>
</evidence>
<dbReference type="Gene3D" id="3.40.50.300">
    <property type="entry name" value="P-loop containing nucleotide triphosphate hydrolases"/>
    <property type="match status" value="1"/>
</dbReference>
<accession>A0ABD2M9J8</accession>
<dbReference type="Gene3D" id="3.40.50.10810">
    <property type="entry name" value="Tandem AAA-ATPase domain"/>
    <property type="match status" value="1"/>
</dbReference>
<dbReference type="InterPro" id="IPR044972">
    <property type="entry name" value="Mot1"/>
</dbReference>
<dbReference type="Pfam" id="PF12054">
    <property type="entry name" value="DUF3535"/>
    <property type="match status" value="1"/>
</dbReference>
<dbReference type="PANTHER" id="PTHR36498:SF1">
    <property type="entry name" value="TATA-BINDING PROTEIN-ASSOCIATED FACTOR 172"/>
    <property type="match status" value="1"/>
</dbReference>
<feature type="compositionally biased region" description="Basic and acidic residues" evidence="2">
    <location>
        <begin position="1428"/>
        <end position="1438"/>
    </location>
</feature>
<keyword evidence="1" id="KW-0378">Hydrolase</keyword>
<feature type="region of interest" description="Disordered" evidence="2">
    <location>
        <begin position="1418"/>
        <end position="1441"/>
    </location>
</feature>
<comment type="caution">
    <text evidence="5">The sequence shown here is derived from an EMBL/GenBank/DDBJ whole genome shotgun (WGS) entry which is preliminary data.</text>
</comment>
<proteinExistence type="predicted"/>
<dbReference type="PROSITE" id="PS51192">
    <property type="entry name" value="HELICASE_ATP_BIND_1"/>
    <property type="match status" value="1"/>
</dbReference>
<dbReference type="InterPro" id="IPR014001">
    <property type="entry name" value="Helicase_ATP-bd"/>
</dbReference>
<evidence type="ECO:0000313" key="5">
    <source>
        <dbReference type="EMBL" id="KAL3124136.1"/>
    </source>
</evidence>
<dbReference type="InterPro" id="IPR016024">
    <property type="entry name" value="ARM-type_fold"/>
</dbReference>
<evidence type="ECO:0000256" key="2">
    <source>
        <dbReference type="SAM" id="MobiDB-lite"/>
    </source>
</evidence>
<dbReference type="SMART" id="SM00487">
    <property type="entry name" value="DEXDc"/>
    <property type="match status" value="1"/>
</dbReference>
<dbReference type="Proteomes" id="UP001620626">
    <property type="component" value="Unassembled WGS sequence"/>
</dbReference>
<dbReference type="SUPFAM" id="SSF48371">
    <property type="entry name" value="ARM repeat"/>
    <property type="match status" value="1"/>
</dbReference>
<keyword evidence="6" id="KW-1185">Reference proteome</keyword>
<dbReference type="InterPro" id="IPR027417">
    <property type="entry name" value="P-loop_NTPase"/>
</dbReference>
<dbReference type="EMBL" id="JBICBT010000078">
    <property type="protein sequence ID" value="KAL3124136.1"/>
    <property type="molecule type" value="Genomic_DNA"/>
</dbReference>
<evidence type="ECO:0000259" key="4">
    <source>
        <dbReference type="PROSITE" id="PS51194"/>
    </source>
</evidence>